<comment type="cofactor">
    <cofactor evidence="7">
        <name>heme</name>
        <dbReference type="ChEBI" id="CHEBI:30413"/>
    </cofactor>
</comment>
<evidence type="ECO:0000256" key="1">
    <source>
        <dbReference type="ARBA" id="ARBA00010617"/>
    </source>
</evidence>
<evidence type="ECO:0000256" key="2">
    <source>
        <dbReference type="ARBA" id="ARBA00022617"/>
    </source>
</evidence>
<dbReference type="GO" id="GO:0016705">
    <property type="term" value="F:oxidoreductase activity, acting on paired donors, with incorporation or reduction of molecular oxygen"/>
    <property type="evidence" value="ECO:0007669"/>
    <property type="project" value="InterPro"/>
</dbReference>
<feature type="binding site" description="axial binding residue" evidence="7">
    <location>
        <position position="405"/>
    </location>
    <ligand>
        <name>heme</name>
        <dbReference type="ChEBI" id="CHEBI:30413"/>
    </ligand>
    <ligandPart>
        <name>Fe</name>
        <dbReference type="ChEBI" id="CHEBI:18248"/>
    </ligandPart>
</feature>
<dbReference type="GO" id="GO:0004497">
    <property type="term" value="F:monooxygenase activity"/>
    <property type="evidence" value="ECO:0007669"/>
    <property type="project" value="UniProtKB-KW"/>
</dbReference>
<evidence type="ECO:0000256" key="3">
    <source>
        <dbReference type="ARBA" id="ARBA00022723"/>
    </source>
</evidence>
<dbReference type="AlphaFoldDB" id="A0A1V2H3L1"/>
<gene>
    <name evidence="9" type="ORF">BKE38_10495</name>
</gene>
<dbReference type="Pfam" id="PF00067">
    <property type="entry name" value="p450"/>
    <property type="match status" value="1"/>
</dbReference>
<evidence type="ECO:0000256" key="8">
    <source>
        <dbReference type="RuleBase" id="RU000461"/>
    </source>
</evidence>
<dbReference type="InterPro" id="IPR050196">
    <property type="entry name" value="Cytochrome_P450_Monoox"/>
</dbReference>
<proteinExistence type="inferred from homology"/>
<dbReference type="InterPro" id="IPR002401">
    <property type="entry name" value="Cyt_P450_E_grp-I"/>
</dbReference>
<dbReference type="PRINTS" id="PR00385">
    <property type="entry name" value="P450"/>
</dbReference>
<dbReference type="InterPro" id="IPR036396">
    <property type="entry name" value="Cyt_P450_sf"/>
</dbReference>
<evidence type="ECO:0000256" key="6">
    <source>
        <dbReference type="ARBA" id="ARBA00023033"/>
    </source>
</evidence>
<keyword evidence="5 7" id="KW-0408">Iron</keyword>
<dbReference type="GO" id="GO:0020037">
    <property type="term" value="F:heme binding"/>
    <property type="evidence" value="ECO:0007669"/>
    <property type="project" value="InterPro"/>
</dbReference>
<keyword evidence="10" id="KW-1185">Reference proteome</keyword>
<evidence type="ECO:0000256" key="5">
    <source>
        <dbReference type="ARBA" id="ARBA00023004"/>
    </source>
</evidence>
<keyword evidence="6 8" id="KW-0503">Monooxygenase</keyword>
<keyword evidence="3 7" id="KW-0479">Metal-binding</keyword>
<dbReference type="GO" id="GO:0005506">
    <property type="term" value="F:iron ion binding"/>
    <property type="evidence" value="ECO:0007669"/>
    <property type="project" value="InterPro"/>
</dbReference>
<dbReference type="SUPFAM" id="SSF48264">
    <property type="entry name" value="Cytochrome P450"/>
    <property type="match status" value="1"/>
</dbReference>
<name>A0A1V2H3L1_9PROT</name>
<keyword evidence="4 8" id="KW-0560">Oxidoreductase</keyword>
<dbReference type="Proteomes" id="UP000188879">
    <property type="component" value="Unassembled WGS sequence"/>
</dbReference>
<dbReference type="InterPro" id="IPR017972">
    <property type="entry name" value="Cyt_P450_CS"/>
</dbReference>
<dbReference type="EMBL" id="MLCO01000085">
    <property type="protein sequence ID" value="ONG54414.1"/>
    <property type="molecule type" value="Genomic_DNA"/>
</dbReference>
<organism evidence="9 10">
    <name type="scientific">Teichococcus deserti</name>
    <dbReference type="NCBI Taxonomy" id="1817963"/>
    <lineage>
        <taxon>Bacteria</taxon>
        <taxon>Pseudomonadati</taxon>
        <taxon>Pseudomonadota</taxon>
        <taxon>Alphaproteobacteria</taxon>
        <taxon>Acetobacterales</taxon>
        <taxon>Roseomonadaceae</taxon>
        <taxon>Roseomonas</taxon>
    </lineage>
</organism>
<comment type="similarity">
    <text evidence="1 8">Belongs to the cytochrome P450 family.</text>
</comment>
<dbReference type="PRINTS" id="PR00463">
    <property type="entry name" value="EP450I"/>
</dbReference>
<dbReference type="PANTHER" id="PTHR24291">
    <property type="entry name" value="CYTOCHROME P450 FAMILY 4"/>
    <property type="match status" value="1"/>
</dbReference>
<comment type="caution">
    <text evidence="9">The sequence shown here is derived from an EMBL/GenBank/DDBJ whole genome shotgun (WGS) entry which is preliminary data.</text>
</comment>
<dbReference type="Gene3D" id="1.10.630.10">
    <property type="entry name" value="Cytochrome P450"/>
    <property type="match status" value="1"/>
</dbReference>
<reference evidence="9 10" key="1">
    <citation type="submission" date="2016-10" db="EMBL/GenBank/DDBJ databases">
        <title>Draft Genome sequence of Roseomonas sp. strain M3.</title>
        <authorList>
            <person name="Subhash Y."/>
            <person name="Lee S."/>
        </authorList>
    </citation>
    <scope>NUCLEOTIDE SEQUENCE [LARGE SCALE GENOMIC DNA]</scope>
    <source>
        <strain evidence="9 10">M3</strain>
    </source>
</reference>
<accession>A0A1V2H3L1</accession>
<evidence type="ECO:0000313" key="9">
    <source>
        <dbReference type="EMBL" id="ONG54414.1"/>
    </source>
</evidence>
<dbReference type="PROSITE" id="PS00086">
    <property type="entry name" value="CYTOCHROME_P450"/>
    <property type="match status" value="1"/>
</dbReference>
<dbReference type="PANTHER" id="PTHR24291:SF50">
    <property type="entry name" value="BIFUNCTIONAL ALBAFLAVENONE MONOOXYGENASE_TERPENE SYNTHASE"/>
    <property type="match status" value="1"/>
</dbReference>
<evidence type="ECO:0000256" key="4">
    <source>
        <dbReference type="ARBA" id="ARBA00023002"/>
    </source>
</evidence>
<evidence type="ECO:0000256" key="7">
    <source>
        <dbReference type="PIRSR" id="PIRSR602401-1"/>
    </source>
</evidence>
<sequence length="457" mass="50330">MNAAYVPPYPPRPSGALSTLRMVREASRNLLAVWPDRAFEWKLFSYKVLRRQIVVCNSPDSVQHAFIEHAANYHPKSIEQKRALAPLLGDGLFISEGKLWKERRRVVAPVTHASRMAALSVVMSEAAQEQREAWAALPDGGHVDALEAMAALTAKIICLALFGRDLGARNAQTVVEAFTEYQASIETISLLSMLGFGQLLPNLRWLRARRATARIHAVVDRLIADIMQGGSGGEASLIRAMAEGVDTTTGEGMGPVAFRNEAATLFMAGHETTANTLAWAWFLLSQAPEVEARLHAELDAVLPADRPAQWGDLRNLPYTKAVIEETMRLYPPVPLQARTAVAADQIGTRPVAAGATVMVVPWLLHRHRRLWDRPDHFLPERWLPGGGAPPSKYAYVPFSIGPRICPGLSFGLTEAILCLATLARHARLRLQPGVDVQPVCRLTLRPGDSLPMQIFRR</sequence>
<keyword evidence="2 7" id="KW-0349">Heme</keyword>
<dbReference type="InterPro" id="IPR001128">
    <property type="entry name" value="Cyt_P450"/>
</dbReference>
<evidence type="ECO:0000313" key="10">
    <source>
        <dbReference type="Proteomes" id="UP000188879"/>
    </source>
</evidence>
<protein>
    <submittedName>
        <fullName evidence="9">Cytochrome P450</fullName>
    </submittedName>
</protein>